<sequence length="324" mass="37056">MCNHAPFKNTEPRWMKWEPDAEWKVETNGKQISHEATPVNKIIMSVTVTHLQRLQGVDDLTGACIAMLSTAAIHVIDEEKKEKRIAQPTGPLTTSYGSRIHGQLEDQQDDGGTKYVRTPMWVTEEQHQGKIKATLLGNLLDKKRYTRPLYQIEDILNVYVVIISPHCILTSPTLDNYFLSTIFKRDIQSQMVLRMTHRDTRHVIQVDLYSSTAFHWLGPTGPGKDGDDKVERMVWPAFKEIGLREWFGGFDLAMIHIGYMQFLLVFHDINDRLGCKIRDVLSGEECRHDALGDLDPNDEEEARMAEECNQINGDIGKSNTPVYY</sequence>
<reference evidence="2" key="1">
    <citation type="journal article" date="2017" name="Nat. Ecol. Evol.">
        <title>Genome expansion and lineage-specific genetic innovations in the forest pathogenic fungi Armillaria.</title>
        <authorList>
            <person name="Sipos G."/>
            <person name="Prasanna A.N."/>
            <person name="Walter M.C."/>
            <person name="O'Connor E."/>
            <person name="Balint B."/>
            <person name="Krizsan K."/>
            <person name="Kiss B."/>
            <person name="Hess J."/>
            <person name="Varga T."/>
            <person name="Slot J."/>
            <person name="Riley R."/>
            <person name="Boka B."/>
            <person name="Rigling D."/>
            <person name="Barry K."/>
            <person name="Lee J."/>
            <person name="Mihaltcheva S."/>
            <person name="LaButti K."/>
            <person name="Lipzen A."/>
            <person name="Waldron R."/>
            <person name="Moloney N.M."/>
            <person name="Sperisen C."/>
            <person name="Kredics L."/>
            <person name="Vagvoelgyi C."/>
            <person name="Patrignani A."/>
            <person name="Fitzpatrick D."/>
            <person name="Nagy I."/>
            <person name="Doyle S."/>
            <person name="Anderson J.B."/>
            <person name="Grigoriev I.V."/>
            <person name="Gueldener U."/>
            <person name="Muensterkoetter M."/>
            <person name="Nagy L.G."/>
        </authorList>
    </citation>
    <scope>NUCLEOTIDE SEQUENCE [LARGE SCALE GENOMIC DNA]</scope>
    <source>
        <strain evidence="2">28-4</strain>
    </source>
</reference>
<proteinExistence type="predicted"/>
<dbReference type="AlphaFoldDB" id="A0A2H3BNB4"/>
<dbReference type="EMBL" id="KZ293432">
    <property type="protein sequence ID" value="PBK68462.1"/>
    <property type="molecule type" value="Genomic_DNA"/>
</dbReference>
<organism evidence="1 2">
    <name type="scientific">Armillaria solidipes</name>
    <dbReference type="NCBI Taxonomy" id="1076256"/>
    <lineage>
        <taxon>Eukaryota</taxon>
        <taxon>Fungi</taxon>
        <taxon>Dikarya</taxon>
        <taxon>Basidiomycota</taxon>
        <taxon>Agaricomycotina</taxon>
        <taxon>Agaricomycetes</taxon>
        <taxon>Agaricomycetidae</taxon>
        <taxon>Agaricales</taxon>
        <taxon>Marasmiineae</taxon>
        <taxon>Physalacriaceae</taxon>
        <taxon>Armillaria</taxon>
    </lineage>
</organism>
<keyword evidence="2" id="KW-1185">Reference proteome</keyword>
<gene>
    <name evidence="1" type="ORF">ARMSODRAFT_975868</name>
</gene>
<dbReference type="Proteomes" id="UP000218334">
    <property type="component" value="Unassembled WGS sequence"/>
</dbReference>
<protein>
    <submittedName>
        <fullName evidence="1">Uncharacterized protein</fullName>
    </submittedName>
</protein>
<name>A0A2H3BNB4_9AGAR</name>
<evidence type="ECO:0000313" key="2">
    <source>
        <dbReference type="Proteomes" id="UP000218334"/>
    </source>
</evidence>
<dbReference type="STRING" id="1076256.A0A2H3BNB4"/>
<accession>A0A2H3BNB4</accession>
<evidence type="ECO:0000313" key="1">
    <source>
        <dbReference type="EMBL" id="PBK68462.1"/>
    </source>
</evidence>